<evidence type="ECO:0000256" key="7">
    <source>
        <dbReference type="SAM" id="MobiDB-lite"/>
    </source>
</evidence>
<keyword evidence="4 8" id="KW-0812">Transmembrane</keyword>
<feature type="region of interest" description="Disordered" evidence="7">
    <location>
        <begin position="293"/>
        <end position="312"/>
    </location>
</feature>
<sequence>MDRSESRLFRLLWLSVAAAVATIALKTVAYLVTGSVGLLSDALESVVNLVAAVVALGALRWASKPADEEHPHGHTKAEYFSAGAEGMMIFVAAVAIAGTAVERLLHPHPIDQVGVGLLVSAVASVLNLAVGLLLVRAGRRHRSITLEADGKHLLTDVWTSVGVVAAVGAVALTGWTTLDPVIALAVALNIVRTGADLIRRSGAGLMDRALDTDEQDRITEVLAAFEREGVAFHAVRTRQSGSRGFVSLHLLVPGAWTVQRGHDKAEEVEAALRTALPHITVLTHLEPIEDPVSYADTGLDRTDIPSPSPSGA</sequence>
<evidence type="ECO:0000313" key="11">
    <source>
        <dbReference type="EMBL" id="POM22948.1"/>
    </source>
</evidence>
<keyword evidence="6 8" id="KW-0472">Membrane</keyword>
<dbReference type="InterPro" id="IPR036837">
    <property type="entry name" value="Cation_efflux_CTD_sf"/>
</dbReference>
<dbReference type="InterPro" id="IPR027470">
    <property type="entry name" value="Cation_efflux_CTD"/>
</dbReference>
<evidence type="ECO:0000313" key="12">
    <source>
        <dbReference type="Proteomes" id="UP000242367"/>
    </source>
</evidence>
<dbReference type="GO" id="GO:0006882">
    <property type="term" value="P:intracellular zinc ion homeostasis"/>
    <property type="evidence" value="ECO:0007669"/>
    <property type="project" value="TreeGrafter"/>
</dbReference>
<dbReference type="InterPro" id="IPR050291">
    <property type="entry name" value="CDF_Transporter"/>
</dbReference>
<reference evidence="11 12" key="1">
    <citation type="journal article" date="2017" name="Chemistry">
        <title>Isolation, Biosynthesis and Chemical Modifications of Rubterolones A-F: Rare Tropolone Alkaloids from Actinomadura sp. 5-2.</title>
        <authorList>
            <person name="Guo H."/>
            <person name="Benndorf R."/>
            <person name="Leichnitz D."/>
            <person name="Klassen J.L."/>
            <person name="Vollmers J."/>
            <person name="Gorls H."/>
            <person name="Steinacker M."/>
            <person name="Weigel C."/>
            <person name="Dahse H.M."/>
            <person name="Kaster A.K."/>
            <person name="de Beer Z.W."/>
            <person name="Poulsen M."/>
            <person name="Beemelmanns C."/>
        </authorList>
    </citation>
    <scope>NUCLEOTIDE SEQUENCE [LARGE SCALE GENOMIC DNA]</scope>
    <source>
        <strain evidence="11 12">5-2</strain>
    </source>
</reference>
<organism evidence="11 12">
    <name type="scientific">Actinomadura rubteroloni</name>
    <dbReference type="NCBI Taxonomy" id="1926885"/>
    <lineage>
        <taxon>Bacteria</taxon>
        <taxon>Bacillati</taxon>
        <taxon>Actinomycetota</taxon>
        <taxon>Actinomycetes</taxon>
        <taxon>Streptosporangiales</taxon>
        <taxon>Thermomonosporaceae</taxon>
        <taxon>Actinomadura</taxon>
    </lineage>
</organism>
<dbReference type="EMBL" id="MTBP01000004">
    <property type="protein sequence ID" value="POM22948.1"/>
    <property type="molecule type" value="Genomic_DNA"/>
</dbReference>
<feature type="transmembrane region" description="Helical" evidence="8">
    <location>
        <begin position="12"/>
        <end position="33"/>
    </location>
</feature>
<protein>
    <submittedName>
        <fullName evidence="11">Ferrous-iron efflux pump FieF</fullName>
    </submittedName>
</protein>
<dbReference type="InterPro" id="IPR058533">
    <property type="entry name" value="Cation_efflux_TM"/>
</dbReference>
<dbReference type="InterPro" id="IPR027469">
    <property type="entry name" value="Cation_efflux_TMD_sf"/>
</dbReference>
<dbReference type="GO" id="GO:0015093">
    <property type="term" value="F:ferrous iron transmembrane transporter activity"/>
    <property type="evidence" value="ECO:0007669"/>
    <property type="project" value="TreeGrafter"/>
</dbReference>
<gene>
    <name evidence="11" type="primary">fieF_2</name>
    <name evidence="11" type="ORF">BTM25_51540</name>
</gene>
<feature type="transmembrane region" description="Helical" evidence="8">
    <location>
        <begin position="82"/>
        <end position="101"/>
    </location>
</feature>
<dbReference type="InterPro" id="IPR002524">
    <property type="entry name" value="Cation_efflux"/>
</dbReference>
<evidence type="ECO:0000256" key="1">
    <source>
        <dbReference type="ARBA" id="ARBA00004141"/>
    </source>
</evidence>
<evidence type="ECO:0000256" key="6">
    <source>
        <dbReference type="ARBA" id="ARBA00023136"/>
    </source>
</evidence>
<feature type="transmembrane region" description="Helical" evidence="8">
    <location>
        <begin position="156"/>
        <end position="175"/>
    </location>
</feature>
<keyword evidence="3" id="KW-0813">Transport</keyword>
<feature type="transmembrane region" description="Helical" evidence="8">
    <location>
        <begin position="45"/>
        <end position="62"/>
    </location>
</feature>
<feature type="domain" description="Cation efflux protein cytoplasmic" evidence="10">
    <location>
        <begin position="210"/>
        <end position="287"/>
    </location>
</feature>
<proteinExistence type="inferred from homology"/>
<dbReference type="PANTHER" id="PTHR43840">
    <property type="entry name" value="MITOCHONDRIAL METAL TRANSPORTER 1-RELATED"/>
    <property type="match status" value="1"/>
</dbReference>
<comment type="similarity">
    <text evidence="2">Belongs to the cation diffusion facilitator (CDF) transporter (TC 2.A.4) family.</text>
</comment>
<feature type="transmembrane region" description="Helical" evidence="8">
    <location>
        <begin position="113"/>
        <end position="135"/>
    </location>
</feature>
<dbReference type="RefSeq" id="WP_103565613.1">
    <property type="nucleotide sequence ID" value="NZ_MTBP01000004.1"/>
</dbReference>
<dbReference type="GO" id="GO:0005886">
    <property type="term" value="C:plasma membrane"/>
    <property type="evidence" value="ECO:0007669"/>
    <property type="project" value="TreeGrafter"/>
</dbReference>
<evidence type="ECO:0000256" key="3">
    <source>
        <dbReference type="ARBA" id="ARBA00022448"/>
    </source>
</evidence>
<dbReference type="Pfam" id="PF16916">
    <property type="entry name" value="ZT_dimer"/>
    <property type="match status" value="1"/>
</dbReference>
<evidence type="ECO:0000256" key="4">
    <source>
        <dbReference type="ARBA" id="ARBA00022692"/>
    </source>
</evidence>
<dbReference type="GO" id="GO:0015341">
    <property type="term" value="F:zinc efflux antiporter activity"/>
    <property type="evidence" value="ECO:0007669"/>
    <property type="project" value="TreeGrafter"/>
</dbReference>
<comment type="caution">
    <text evidence="11">The sequence shown here is derived from an EMBL/GenBank/DDBJ whole genome shotgun (WGS) entry which is preliminary data.</text>
</comment>
<keyword evidence="5 8" id="KW-1133">Transmembrane helix</keyword>
<feature type="domain" description="Cation efflux protein transmembrane" evidence="9">
    <location>
        <begin position="12"/>
        <end position="206"/>
    </location>
</feature>
<dbReference type="GO" id="GO:0015086">
    <property type="term" value="F:cadmium ion transmembrane transporter activity"/>
    <property type="evidence" value="ECO:0007669"/>
    <property type="project" value="TreeGrafter"/>
</dbReference>
<evidence type="ECO:0000256" key="5">
    <source>
        <dbReference type="ARBA" id="ARBA00022989"/>
    </source>
</evidence>
<accession>A0A2P4UD21</accession>
<dbReference type="NCBIfam" id="TIGR01297">
    <property type="entry name" value="CDF"/>
    <property type="match status" value="1"/>
</dbReference>
<evidence type="ECO:0000259" key="9">
    <source>
        <dbReference type="Pfam" id="PF01545"/>
    </source>
</evidence>
<dbReference type="AlphaFoldDB" id="A0A2P4UD21"/>
<name>A0A2P4UD21_9ACTN</name>
<dbReference type="Gene3D" id="1.20.1510.10">
    <property type="entry name" value="Cation efflux protein transmembrane domain"/>
    <property type="match status" value="1"/>
</dbReference>
<dbReference type="Gene3D" id="3.30.70.1350">
    <property type="entry name" value="Cation efflux protein, cytoplasmic domain"/>
    <property type="match status" value="1"/>
</dbReference>
<dbReference type="SUPFAM" id="SSF160240">
    <property type="entry name" value="Cation efflux protein cytoplasmic domain-like"/>
    <property type="match status" value="1"/>
</dbReference>
<dbReference type="PANTHER" id="PTHR43840:SF15">
    <property type="entry name" value="MITOCHONDRIAL METAL TRANSPORTER 1-RELATED"/>
    <property type="match status" value="1"/>
</dbReference>
<evidence type="ECO:0000259" key="10">
    <source>
        <dbReference type="Pfam" id="PF16916"/>
    </source>
</evidence>
<comment type="subcellular location">
    <subcellularLocation>
        <location evidence="1">Membrane</location>
        <topology evidence="1">Multi-pass membrane protein</topology>
    </subcellularLocation>
</comment>
<keyword evidence="12" id="KW-1185">Reference proteome</keyword>
<evidence type="ECO:0000256" key="8">
    <source>
        <dbReference type="SAM" id="Phobius"/>
    </source>
</evidence>
<evidence type="ECO:0000256" key="2">
    <source>
        <dbReference type="ARBA" id="ARBA00008114"/>
    </source>
</evidence>
<dbReference type="SUPFAM" id="SSF161111">
    <property type="entry name" value="Cation efflux protein transmembrane domain-like"/>
    <property type="match status" value="1"/>
</dbReference>
<dbReference type="Proteomes" id="UP000242367">
    <property type="component" value="Unassembled WGS sequence"/>
</dbReference>
<dbReference type="Pfam" id="PF01545">
    <property type="entry name" value="Cation_efflux"/>
    <property type="match status" value="1"/>
</dbReference>